<dbReference type="InterPro" id="IPR036162">
    <property type="entry name" value="Resolvase-like_N_sf"/>
</dbReference>
<evidence type="ECO:0000313" key="3">
    <source>
        <dbReference type="EMBL" id="HIY72754.1"/>
    </source>
</evidence>
<protein>
    <submittedName>
        <fullName evidence="3">Recombinase family protein</fullName>
    </submittedName>
</protein>
<dbReference type="InterPro" id="IPR050639">
    <property type="entry name" value="SSR_resolvase"/>
</dbReference>
<gene>
    <name evidence="3" type="ORF">H9826_02100</name>
</gene>
<evidence type="ECO:0000256" key="1">
    <source>
        <dbReference type="SAM" id="MobiDB-lite"/>
    </source>
</evidence>
<reference evidence="3" key="1">
    <citation type="journal article" date="2021" name="PeerJ">
        <title>Extensive microbial diversity within the chicken gut microbiome revealed by metagenomics and culture.</title>
        <authorList>
            <person name="Gilroy R."/>
            <person name="Ravi A."/>
            <person name="Getino M."/>
            <person name="Pursley I."/>
            <person name="Horton D.L."/>
            <person name="Alikhan N.F."/>
            <person name="Baker D."/>
            <person name="Gharbi K."/>
            <person name="Hall N."/>
            <person name="Watson M."/>
            <person name="Adriaenssens E.M."/>
            <person name="Foster-Nyarko E."/>
            <person name="Jarju S."/>
            <person name="Secka A."/>
            <person name="Antonio M."/>
            <person name="Oren A."/>
            <person name="Chaudhuri R.R."/>
            <person name="La Ragione R."/>
            <person name="Hildebrand F."/>
            <person name="Pallen M.J."/>
        </authorList>
    </citation>
    <scope>NUCLEOTIDE SEQUENCE</scope>
    <source>
        <strain evidence="3">CHK33-7979</strain>
    </source>
</reference>
<dbReference type="EMBL" id="DXCX01000024">
    <property type="protein sequence ID" value="HIY72754.1"/>
    <property type="molecule type" value="Genomic_DNA"/>
</dbReference>
<feature type="non-terminal residue" evidence="3">
    <location>
        <position position="195"/>
    </location>
</feature>
<comment type="caution">
    <text evidence="3">The sequence shown here is derived from an EMBL/GenBank/DDBJ whole genome shotgun (WGS) entry which is preliminary data.</text>
</comment>
<dbReference type="Gene3D" id="3.40.50.1390">
    <property type="entry name" value="Resolvase, N-terminal catalytic domain"/>
    <property type="match status" value="1"/>
</dbReference>
<proteinExistence type="predicted"/>
<dbReference type="InterPro" id="IPR038109">
    <property type="entry name" value="DNA_bind_recomb_sf"/>
</dbReference>
<evidence type="ECO:0000259" key="2">
    <source>
        <dbReference type="PROSITE" id="PS51736"/>
    </source>
</evidence>
<evidence type="ECO:0000313" key="4">
    <source>
        <dbReference type="Proteomes" id="UP000886824"/>
    </source>
</evidence>
<dbReference type="SMART" id="SM00857">
    <property type="entry name" value="Resolvase"/>
    <property type="match status" value="1"/>
</dbReference>
<feature type="domain" description="Resolvase/invertase-type recombinase catalytic" evidence="2">
    <location>
        <begin position="1"/>
        <end position="125"/>
    </location>
</feature>
<accession>A0A9D1Z291</accession>
<feature type="region of interest" description="Disordered" evidence="1">
    <location>
        <begin position="120"/>
        <end position="143"/>
    </location>
</feature>
<dbReference type="PROSITE" id="PS51736">
    <property type="entry name" value="RECOMBINASES_3"/>
    <property type="match status" value="1"/>
</dbReference>
<dbReference type="GO" id="GO:0000150">
    <property type="term" value="F:DNA strand exchange activity"/>
    <property type="evidence" value="ECO:0007669"/>
    <property type="project" value="InterPro"/>
</dbReference>
<feature type="compositionally biased region" description="Basic and acidic residues" evidence="1">
    <location>
        <begin position="120"/>
        <end position="129"/>
    </location>
</feature>
<dbReference type="InterPro" id="IPR006119">
    <property type="entry name" value="Resolv_N"/>
</dbReference>
<dbReference type="Gene3D" id="3.90.1750.20">
    <property type="entry name" value="Putative Large Serine Recombinase, Chain B, Domain 2"/>
    <property type="match status" value="1"/>
</dbReference>
<reference evidence="3" key="2">
    <citation type="submission" date="2021-04" db="EMBL/GenBank/DDBJ databases">
        <authorList>
            <person name="Gilroy R."/>
        </authorList>
    </citation>
    <scope>NUCLEOTIDE SEQUENCE</scope>
    <source>
        <strain evidence="3">CHK33-7979</strain>
    </source>
</reference>
<dbReference type="PANTHER" id="PTHR30461:SF23">
    <property type="entry name" value="DNA RECOMBINASE-RELATED"/>
    <property type="match status" value="1"/>
</dbReference>
<dbReference type="GO" id="GO:0003677">
    <property type="term" value="F:DNA binding"/>
    <property type="evidence" value="ECO:0007669"/>
    <property type="project" value="InterPro"/>
</dbReference>
<dbReference type="Proteomes" id="UP000886824">
    <property type="component" value="Unassembled WGS sequence"/>
</dbReference>
<dbReference type="AlphaFoldDB" id="A0A9D1Z291"/>
<dbReference type="PANTHER" id="PTHR30461">
    <property type="entry name" value="DNA-INVERTASE FROM LAMBDOID PROPHAGE"/>
    <property type="match status" value="1"/>
</dbReference>
<sequence length="195" mass="22077">MFLEKYAADNGFENTLFLSDDGYSGTNFERPAWKKIVEMIEDGEVEALIVKDLSRLGREYLQVGQLTELYFPEKGVRFIAVNDGVDSLVESSNDFNPIRNWANELHAKDTSKKVRAIKRMQAERGERSGSKPPYGYKKKDAQSKEIIPDEATAPVVCRIFELCAAGKGPNQIARILTKEQIMNPTNQYYQETGKT</sequence>
<dbReference type="Pfam" id="PF00239">
    <property type="entry name" value="Resolvase"/>
    <property type="match status" value="1"/>
</dbReference>
<name>A0A9D1Z291_9FIRM</name>
<organism evidence="3 4">
    <name type="scientific">Candidatus Intestinimonas merdavium</name>
    <dbReference type="NCBI Taxonomy" id="2838622"/>
    <lineage>
        <taxon>Bacteria</taxon>
        <taxon>Bacillati</taxon>
        <taxon>Bacillota</taxon>
        <taxon>Clostridia</taxon>
        <taxon>Eubacteriales</taxon>
        <taxon>Intestinimonas</taxon>
    </lineage>
</organism>
<dbReference type="SUPFAM" id="SSF53041">
    <property type="entry name" value="Resolvase-like"/>
    <property type="match status" value="1"/>
</dbReference>